<dbReference type="KEGG" id="qsa:O6P43_013884"/>
<dbReference type="InterPro" id="IPR009869">
    <property type="entry name" value="HSPRO1_N"/>
</dbReference>
<protein>
    <submittedName>
        <fullName evidence="3">Nematode resistance protein-like HSPRO2</fullName>
    </submittedName>
</protein>
<feature type="domain" description="Hs1pro-1 C-terminal" evidence="1">
    <location>
        <begin position="307"/>
        <end position="396"/>
    </location>
</feature>
<dbReference type="Pfam" id="PF07231">
    <property type="entry name" value="Hs1pro-1_N"/>
    <property type="match status" value="1"/>
</dbReference>
<evidence type="ECO:0000313" key="3">
    <source>
        <dbReference type="EMBL" id="KAJ7964012.1"/>
    </source>
</evidence>
<dbReference type="GO" id="GO:0006952">
    <property type="term" value="P:defense response"/>
    <property type="evidence" value="ECO:0007669"/>
    <property type="project" value="InterPro"/>
</dbReference>
<sequence>MVDLDWKSEMVSPSKSPKLSDKLQVSVPSIPLPFRATDISAASSSVCSAYEHYLRLPELRKLWSSKEFPNWKNESVLKPALQALEITFRFISTALLDPRQYINRRELKRRLELLATTQIEIIAILCEDDEEDRGVVPTIELSSSSGDLALYSQASSLPHLATWQRSKDVGQKILCSIECEMRRCPYTLGLGEANLSAKPNLRYDIVCKPDELHRLNKSPYDQIENYENQTVYTTHQILESWVYVSHQLLNKITENIENKSFEKASNDCYMIERIWKLLADIEDLHLLMDPEDFLRLKNQLSINTSWIQEAAMKLYVDKSTGFQKIHLLQALQAIESAMKRFFYAYKQVLVVVMGSLEAKGNRVALSSDSCDSLSQIFLEPTYFPSLDAAKTFLGYFLG</sequence>
<proteinExistence type="predicted"/>
<evidence type="ECO:0000259" key="2">
    <source>
        <dbReference type="Pfam" id="PF07231"/>
    </source>
</evidence>
<dbReference type="Proteomes" id="UP001163823">
    <property type="component" value="Chromosome 6"/>
</dbReference>
<dbReference type="GO" id="GO:0020037">
    <property type="term" value="F:heme binding"/>
    <property type="evidence" value="ECO:0007669"/>
    <property type="project" value="InterPro"/>
</dbReference>
<comment type="caution">
    <text evidence="3">The sequence shown here is derived from an EMBL/GenBank/DDBJ whole genome shotgun (WGS) entry which is preliminary data.</text>
</comment>
<evidence type="ECO:0000259" key="1">
    <source>
        <dbReference type="Pfam" id="PF07014"/>
    </source>
</evidence>
<name>A0AAD7LTR5_QUISA</name>
<dbReference type="InterPro" id="IPR009743">
    <property type="entry name" value="Hs1pro-1_C"/>
</dbReference>
<dbReference type="AlphaFoldDB" id="A0AAD7LTR5"/>
<dbReference type="InterPro" id="IPR037217">
    <property type="entry name" value="Trp/Indoleamine_2_3_dOase-like"/>
</dbReference>
<dbReference type="Pfam" id="PF07014">
    <property type="entry name" value="Hs1pro-1_C"/>
    <property type="match status" value="2"/>
</dbReference>
<dbReference type="GO" id="GO:0019441">
    <property type="term" value="P:L-tryptophan catabolic process to kynurenine"/>
    <property type="evidence" value="ECO:0007669"/>
    <property type="project" value="InterPro"/>
</dbReference>
<reference evidence="3" key="1">
    <citation type="journal article" date="2023" name="Science">
        <title>Elucidation of the pathway for biosynthesis of saponin adjuvants from the soapbark tree.</title>
        <authorList>
            <person name="Reed J."/>
            <person name="Orme A."/>
            <person name="El-Demerdash A."/>
            <person name="Owen C."/>
            <person name="Martin L.B.B."/>
            <person name="Misra R.C."/>
            <person name="Kikuchi S."/>
            <person name="Rejzek M."/>
            <person name="Martin A.C."/>
            <person name="Harkess A."/>
            <person name="Leebens-Mack J."/>
            <person name="Louveau T."/>
            <person name="Stephenson M.J."/>
            <person name="Osbourn A."/>
        </authorList>
    </citation>
    <scope>NUCLEOTIDE SEQUENCE</scope>
    <source>
        <strain evidence="3">S10</strain>
    </source>
</reference>
<dbReference type="SUPFAM" id="SSF140959">
    <property type="entry name" value="Indolic compounds 2,3-dioxygenase-like"/>
    <property type="match status" value="1"/>
</dbReference>
<dbReference type="EMBL" id="JARAOO010000006">
    <property type="protein sequence ID" value="KAJ7964012.1"/>
    <property type="molecule type" value="Genomic_DNA"/>
</dbReference>
<feature type="domain" description="Hs1pro-1 C-terminal" evidence="1">
    <location>
        <begin position="181"/>
        <end position="304"/>
    </location>
</feature>
<feature type="domain" description="Nematode resistance protein-like HSPRO1 N-terminal" evidence="2">
    <location>
        <begin position="1"/>
        <end position="178"/>
    </location>
</feature>
<keyword evidence="4" id="KW-1185">Reference proteome</keyword>
<gene>
    <name evidence="3" type="ORF">O6P43_013884</name>
</gene>
<dbReference type="PANTHER" id="PTHR34795">
    <property type="entry name" value="NEMATODE RESISTANCE PROTEIN-LIKE HSPRO1"/>
    <property type="match status" value="1"/>
</dbReference>
<organism evidence="3 4">
    <name type="scientific">Quillaja saponaria</name>
    <name type="common">Soap bark tree</name>
    <dbReference type="NCBI Taxonomy" id="32244"/>
    <lineage>
        <taxon>Eukaryota</taxon>
        <taxon>Viridiplantae</taxon>
        <taxon>Streptophyta</taxon>
        <taxon>Embryophyta</taxon>
        <taxon>Tracheophyta</taxon>
        <taxon>Spermatophyta</taxon>
        <taxon>Magnoliopsida</taxon>
        <taxon>eudicotyledons</taxon>
        <taxon>Gunneridae</taxon>
        <taxon>Pentapetalae</taxon>
        <taxon>rosids</taxon>
        <taxon>fabids</taxon>
        <taxon>Fabales</taxon>
        <taxon>Quillajaceae</taxon>
        <taxon>Quillaja</taxon>
    </lineage>
</organism>
<dbReference type="InterPro" id="IPR038759">
    <property type="entry name" value="HSPRO1/HSPRO2"/>
</dbReference>
<dbReference type="PANTHER" id="PTHR34795:SF1">
    <property type="entry name" value="NEMATODE RESISTANCE PROTEIN-LIKE HSPRO1"/>
    <property type="match status" value="1"/>
</dbReference>
<evidence type="ECO:0000313" key="4">
    <source>
        <dbReference type="Proteomes" id="UP001163823"/>
    </source>
</evidence>
<accession>A0AAD7LTR5</accession>
<dbReference type="Gene3D" id="1.20.58.480">
    <property type="match status" value="1"/>
</dbReference>
<dbReference type="GO" id="GO:0046872">
    <property type="term" value="F:metal ion binding"/>
    <property type="evidence" value="ECO:0007669"/>
    <property type="project" value="InterPro"/>
</dbReference>